<evidence type="ECO:0000313" key="1">
    <source>
        <dbReference type="EMBL" id="BAB49079.1"/>
    </source>
</evidence>
<dbReference type="AlphaFoldDB" id="Q98JT6"/>
<proteinExistence type="predicted"/>
<name>Q98JT6_RHILO</name>
<sequence>MWRNIFLVAANPSKRRSPMARTKPSKQLSQAEIECFLAAAEALHKSIVKPLISPTCDHYRSMRILHEALLKTVREVTGKEVEFIRWFGGGSA</sequence>
<evidence type="ECO:0000313" key="2">
    <source>
        <dbReference type="Proteomes" id="UP000000552"/>
    </source>
</evidence>
<accession>Q98JT6</accession>
<dbReference type="Proteomes" id="UP000000552">
    <property type="component" value="Chromosome"/>
</dbReference>
<gene>
    <name evidence="1" type="ordered locus">mll1791</name>
</gene>
<dbReference type="EMBL" id="BA000012">
    <property type="protein sequence ID" value="BAB49079.1"/>
    <property type="molecule type" value="Genomic_DNA"/>
</dbReference>
<protein>
    <submittedName>
        <fullName evidence="1">Mll1791 protein</fullName>
    </submittedName>
</protein>
<dbReference type="HOGENOM" id="CLU_2683567_0_0_5"/>
<dbReference type="KEGG" id="mlo:mll1791"/>
<organism evidence="1 2">
    <name type="scientific">Mesorhizobium japonicum (strain LMG 29417 / CECT 9101 / MAFF 303099)</name>
    <name type="common">Mesorhizobium loti (strain MAFF 303099)</name>
    <dbReference type="NCBI Taxonomy" id="266835"/>
    <lineage>
        <taxon>Bacteria</taxon>
        <taxon>Pseudomonadati</taxon>
        <taxon>Pseudomonadota</taxon>
        <taxon>Alphaproteobacteria</taxon>
        <taxon>Hyphomicrobiales</taxon>
        <taxon>Phyllobacteriaceae</taxon>
        <taxon>Mesorhizobium</taxon>
    </lineage>
</organism>
<reference evidence="1 2" key="1">
    <citation type="journal article" date="2000" name="DNA Res.">
        <title>Complete genome structure of the nitrogen-fixing symbiotic bacterium Mesorhizobium loti.</title>
        <authorList>
            <person name="Kaneko T."/>
            <person name="Nakamura Y."/>
            <person name="Sato S."/>
            <person name="Asamizu E."/>
            <person name="Kato T."/>
            <person name="Sasamoto S."/>
            <person name="Watanabe A."/>
            <person name="Idesawa K."/>
            <person name="Ishikawa A."/>
            <person name="Kawashima K."/>
            <person name="Kimura T."/>
            <person name="Kishida Y."/>
            <person name="Kiyokawa C."/>
            <person name="Kohara M."/>
            <person name="Matsumoto M."/>
            <person name="Matsuno A."/>
            <person name="Mochizuki Y."/>
            <person name="Nakayama S."/>
            <person name="Nakazaki N."/>
            <person name="Shimpo S."/>
            <person name="Sugimoto M."/>
            <person name="Takeuchi C."/>
            <person name="Yamada M."/>
            <person name="Tabata S."/>
        </authorList>
    </citation>
    <scope>NUCLEOTIDE SEQUENCE [LARGE SCALE GENOMIC DNA]</scope>
    <source>
        <strain evidence="2">LMG 29417 / CECT 9101 / MAFF 303099</strain>
    </source>
</reference>